<keyword evidence="4" id="KW-1185">Reference proteome</keyword>
<gene>
    <name evidence="3" type="ORF">SAMN05444280_13117</name>
</gene>
<dbReference type="Proteomes" id="UP000184050">
    <property type="component" value="Unassembled WGS sequence"/>
</dbReference>
<evidence type="ECO:0000313" key="4">
    <source>
        <dbReference type="Proteomes" id="UP000184050"/>
    </source>
</evidence>
<feature type="domain" description="Inner membrane component" evidence="2">
    <location>
        <begin position="69"/>
        <end position="119"/>
    </location>
</feature>
<proteinExistence type="predicted"/>
<dbReference type="Pfam" id="PF03733">
    <property type="entry name" value="YccF"/>
    <property type="match status" value="2"/>
</dbReference>
<keyword evidence="1" id="KW-1133">Transmembrane helix</keyword>
<accession>A0A1M6M995</accession>
<dbReference type="InterPro" id="IPR052937">
    <property type="entry name" value="Inner_membrane_protein"/>
</dbReference>
<dbReference type="OrthoDB" id="9790567at2"/>
<feature type="transmembrane region" description="Helical" evidence="1">
    <location>
        <begin position="30"/>
        <end position="52"/>
    </location>
</feature>
<evidence type="ECO:0000256" key="1">
    <source>
        <dbReference type="SAM" id="Phobius"/>
    </source>
</evidence>
<keyword evidence="1" id="KW-0812">Transmembrane</keyword>
<dbReference type="PIRSF" id="PIRSF028777">
    <property type="entry name" value="UCP028777"/>
    <property type="match status" value="1"/>
</dbReference>
<name>A0A1M6M995_9BACT</name>
<protein>
    <submittedName>
        <fullName evidence="3">Uncharacterized membrane protein YccF, DUF307 family</fullName>
    </submittedName>
</protein>
<dbReference type="InterPro" id="IPR031308">
    <property type="entry name" value="UCP028777"/>
</dbReference>
<organism evidence="3 4">
    <name type="scientific">Tangfeifania diversioriginum</name>
    <dbReference type="NCBI Taxonomy" id="1168035"/>
    <lineage>
        <taxon>Bacteria</taxon>
        <taxon>Pseudomonadati</taxon>
        <taxon>Bacteroidota</taxon>
        <taxon>Bacteroidia</taxon>
        <taxon>Marinilabiliales</taxon>
        <taxon>Prolixibacteraceae</taxon>
        <taxon>Tangfeifania</taxon>
    </lineage>
</organism>
<sequence length="122" mass="13551">MKVLGNIIWLVFGGFAIFLEYILAGLALCVTIIGIPFGIQAFKLGMLALWPFNQRVEYMDYAPGCLSTIMNILWLIIGGIWIALTHLVFGALLGITIIGIPWAKQHFKMVSLALTPFGRRLI</sequence>
<dbReference type="AlphaFoldDB" id="A0A1M6M995"/>
<dbReference type="PANTHER" id="PTHR42903">
    <property type="entry name" value="INNER MEMBRANE PROTEIN YCCF"/>
    <property type="match status" value="1"/>
</dbReference>
<feature type="domain" description="Inner membrane component" evidence="2">
    <location>
        <begin position="4"/>
        <end position="53"/>
    </location>
</feature>
<dbReference type="GO" id="GO:0005886">
    <property type="term" value="C:plasma membrane"/>
    <property type="evidence" value="ECO:0007669"/>
    <property type="project" value="TreeGrafter"/>
</dbReference>
<dbReference type="InterPro" id="IPR005185">
    <property type="entry name" value="YccF"/>
</dbReference>
<dbReference type="PANTHER" id="PTHR42903:SF1">
    <property type="entry name" value="INNER MEMBRANE PROTEIN YCCF"/>
    <property type="match status" value="1"/>
</dbReference>
<dbReference type="EMBL" id="FQZE01000031">
    <property type="protein sequence ID" value="SHJ80004.1"/>
    <property type="molecule type" value="Genomic_DNA"/>
</dbReference>
<evidence type="ECO:0000313" key="3">
    <source>
        <dbReference type="EMBL" id="SHJ80004.1"/>
    </source>
</evidence>
<dbReference type="NCBIfam" id="NF008740">
    <property type="entry name" value="PRK11770.1-2"/>
    <property type="match status" value="1"/>
</dbReference>
<keyword evidence="1" id="KW-0472">Membrane</keyword>
<feature type="transmembrane region" description="Helical" evidence="1">
    <location>
        <begin position="72"/>
        <end position="100"/>
    </location>
</feature>
<feature type="transmembrane region" description="Helical" evidence="1">
    <location>
        <begin position="6"/>
        <end position="23"/>
    </location>
</feature>
<dbReference type="RefSeq" id="WP_073172286.1">
    <property type="nucleotide sequence ID" value="NZ_FQZE01000031.1"/>
</dbReference>
<reference evidence="3 4" key="1">
    <citation type="submission" date="2016-11" db="EMBL/GenBank/DDBJ databases">
        <authorList>
            <person name="Jaros S."/>
            <person name="Januszkiewicz K."/>
            <person name="Wedrychowicz H."/>
        </authorList>
    </citation>
    <scope>NUCLEOTIDE SEQUENCE [LARGE SCALE GENOMIC DNA]</scope>
    <source>
        <strain evidence="3 4">DSM 27063</strain>
    </source>
</reference>
<evidence type="ECO:0000259" key="2">
    <source>
        <dbReference type="Pfam" id="PF03733"/>
    </source>
</evidence>